<dbReference type="Proteomes" id="UP000015354">
    <property type="component" value="Unassembled WGS sequence"/>
</dbReference>
<evidence type="ECO:0000256" key="1">
    <source>
        <dbReference type="SAM" id="Phobius"/>
    </source>
</evidence>
<name>S9UKK1_9TRYP</name>
<gene>
    <name evidence="2" type="ORF">STCU_12289</name>
</gene>
<reference evidence="2 3" key="1">
    <citation type="journal article" date="2013" name="PLoS ONE">
        <title>Predicting the Proteins of Angomonas deanei, Strigomonas culicis and Their Respective Endosymbionts Reveals New Aspects of the Trypanosomatidae Family.</title>
        <authorList>
            <person name="Motta M.C."/>
            <person name="Martins A.C."/>
            <person name="de Souza S.S."/>
            <person name="Catta-Preta C.M."/>
            <person name="Silva R."/>
            <person name="Klein C.C."/>
            <person name="de Almeida L.G."/>
            <person name="de Lima Cunha O."/>
            <person name="Ciapina L.P."/>
            <person name="Brocchi M."/>
            <person name="Colabardini A.C."/>
            <person name="de Araujo Lima B."/>
            <person name="Machado C.R."/>
            <person name="de Almeida Soares C.M."/>
            <person name="Probst C.M."/>
            <person name="de Menezes C.B."/>
            <person name="Thompson C.E."/>
            <person name="Bartholomeu D.C."/>
            <person name="Gradia D.F."/>
            <person name="Pavoni D.P."/>
            <person name="Grisard E.C."/>
            <person name="Fantinatti-Garboggini F."/>
            <person name="Marchini F.K."/>
            <person name="Rodrigues-Luiz G.F."/>
            <person name="Wagner G."/>
            <person name="Goldman G.H."/>
            <person name="Fietto J.L."/>
            <person name="Elias M.C."/>
            <person name="Goldman M.H."/>
            <person name="Sagot M.F."/>
            <person name="Pereira M."/>
            <person name="Stoco P.H."/>
            <person name="de Mendonca-Neto R.P."/>
            <person name="Teixeira S.M."/>
            <person name="Maciel T.E."/>
            <person name="de Oliveira Mendes T.A."/>
            <person name="Urmenyi T.P."/>
            <person name="de Souza W."/>
            <person name="Schenkman S."/>
            <person name="de Vasconcelos A.T."/>
        </authorList>
    </citation>
    <scope>NUCLEOTIDE SEQUENCE [LARGE SCALE GENOMIC DNA]</scope>
</reference>
<protein>
    <submittedName>
        <fullName evidence="2">Uncharacterized protein</fullName>
    </submittedName>
</protein>
<proteinExistence type="predicted"/>
<dbReference type="EMBL" id="ATMH01012469">
    <property type="protein sequence ID" value="EPY15171.1"/>
    <property type="molecule type" value="Genomic_DNA"/>
</dbReference>
<dbReference type="AlphaFoldDB" id="S9UKK1"/>
<keyword evidence="1" id="KW-0812">Transmembrane</keyword>
<feature type="transmembrane region" description="Helical" evidence="1">
    <location>
        <begin position="50"/>
        <end position="73"/>
    </location>
</feature>
<evidence type="ECO:0000313" key="3">
    <source>
        <dbReference type="Proteomes" id="UP000015354"/>
    </source>
</evidence>
<keyword evidence="1" id="KW-0472">Membrane</keyword>
<sequence>MLDNLLWFFSFTTHIVMVAIVIIGTGKSVLPWNKKVHTYRFPRPPSLSLFRFFFFLDNSIISFFFSFVCLFFNYLPKLYHHFFFTDIIVCLFISNCI</sequence>
<evidence type="ECO:0000313" key="2">
    <source>
        <dbReference type="EMBL" id="EPY15171.1"/>
    </source>
</evidence>
<keyword evidence="3" id="KW-1185">Reference proteome</keyword>
<accession>S9UKK1</accession>
<organism evidence="2 3">
    <name type="scientific">Strigomonas culicis</name>
    <dbReference type="NCBI Taxonomy" id="28005"/>
    <lineage>
        <taxon>Eukaryota</taxon>
        <taxon>Discoba</taxon>
        <taxon>Euglenozoa</taxon>
        <taxon>Kinetoplastea</taxon>
        <taxon>Metakinetoplastina</taxon>
        <taxon>Trypanosomatida</taxon>
        <taxon>Trypanosomatidae</taxon>
        <taxon>Strigomonadinae</taxon>
        <taxon>Strigomonas</taxon>
    </lineage>
</organism>
<feature type="transmembrane region" description="Helical" evidence="1">
    <location>
        <begin position="6"/>
        <end position="30"/>
    </location>
</feature>
<keyword evidence="1" id="KW-1133">Transmembrane helix</keyword>
<comment type="caution">
    <text evidence="2">The sequence shown here is derived from an EMBL/GenBank/DDBJ whole genome shotgun (WGS) entry which is preliminary data.</text>
</comment>